<evidence type="ECO:0000256" key="4">
    <source>
        <dbReference type="ARBA" id="ARBA00023136"/>
    </source>
</evidence>
<comment type="subcellular location">
    <subcellularLocation>
        <location evidence="1">Cell outer membrane</location>
    </subcellularLocation>
</comment>
<evidence type="ECO:0000256" key="6">
    <source>
        <dbReference type="SAM" id="MobiDB-lite"/>
    </source>
</evidence>
<dbReference type="Pfam" id="PF07980">
    <property type="entry name" value="SusD_RagB"/>
    <property type="match status" value="1"/>
</dbReference>
<dbReference type="Pfam" id="PF14322">
    <property type="entry name" value="SusD-like_3"/>
    <property type="match status" value="1"/>
</dbReference>
<dbReference type="InterPro" id="IPR033985">
    <property type="entry name" value="SusD-like_N"/>
</dbReference>
<dbReference type="InterPro" id="IPR012944">
    <property type="entry name" value="SusD_RagB_dom"/>
</dbReference>
<dbReference type="PROSITE" id="PS51257">
    <property type="entry name" value="PROKAR_LIPOPROTEIN"/>
    <property type="match status" value="1"/>
</dbReference>
<proteinExistence type="inferred from homology"/>
<feature type="domain" description="RagB/SusD" evidence="7">
    <location>
        <begin position="287"/>
        <end position="589"/>
    </location>
</feature>
<name>A0ABZ2YQP9_9BACT</name>
<dbReference type="EMBL" id="CP149822">
    <property type="protein sequence ID" value="WZN41860.1"/>
    <property type="molecule type" value="Genomic_DNA"/>
</dbReference>
<evidence type="ECO:0000259" key="8">
    <source>
        <dbReference type="Pfam" id="PF14322"/>
    </source>
</evidence>
<keyword evidence="10" id="KW-1185">Reference proteome</keyword>
<comment type="similarity">
    <text evidence="2">Belongs to the SusD family.</text>
</comment>
<accession>A0ABZ2YQP9</accession>
<reference evidence="10" key="1">
    <citation type="submission" date="2024-03" db="EMBL/GenBank/DDBJ databases">
        <title>Chitinophaga horti sp. nov., isolated from garden soil.</title>
        <authorList>
            <person name="Lee D.S."/>
            <person name="Han D.M."/>
            <person name="Baek J.H."/>
            <person name="Choi D.G."/>
            <person name="Jeon J.H."/>
            <person name="Jeon C.O."/>
        </authorList>
    </citation>
    <scope>NUCLEOTIDE SEQUENCE [LARGE SCALE GENOMIC DNA]</scope>
    <source>
        <strain evidence="10">GPA1</strain>
    </source>
</reference>
<evidence type="ECO:0000256" key="3">
    <source>
        <dbReference type="ARBA" id="ARBA00022729"/>
    </source>
</evidence>
<organism evidence="9 10">
    <name type="scientific">Chitinophaga pollutisoli</name>
    <dbReference type="NCBI Taxonomy" id="3133966"/>
    <lineage>
        <taxon>Bacteria</taxon>
        <taxon>Pseudomonadati</taxon>
        <taxon>Bacteroidota</taxon>
        <taxon>Chitinophagia</taxon>
        <taxon>Chitinophagales</taxon>
        <taxon>Chitinophagaceae</taxon>
        <taxon>Chitinophaga</taxon>
    </lineage>
</organism>
<evidence type="ECO:0000313" key="9">
    <source>
        <dbReference type="EMBL" id="WZN41860.1"/>
    </source>
</evidence>
<protein>
    <submittedName>
        <fullName evidence="9">RagB/SusD family nutrient uptake outer membrane protein</fullName>
    </submittedName>
</protein>
<sequence length="594" mass="67135">MKKHIAALMIAGAGLFASCSGFLDRQPLADIPPDQYFNSEKELEIYTNSFYSAFPNAEGVYNEDIDNVVKNSLSDLIIGRRTVPVTGGNWTWTELRKINYFLANYNKNVPEKDGAKHAAVAKFFRAYFYFDKVVRFGDVPWVNEVIEQLDTTGLKRPRDPRKLVMDSVLKDIDYAIANLPANVDPSKVTKWTALALKSRLCLFEGTYRKYHHTQIDSAGAARFLKECVSASEALMAGPYSIYRTTPEKSYLELFASQTPIPQEIILARSFSNDLQIWHNLNYYTITSSYGKPGLDKQLVNSYLMNDGTPFTDIPGYDTITFYNETRNRDPRLSQTVRTPGYTRIGSTNILPPDFGATVTGYQLIKYVTDQTSDSYNRSTNAMPIFRYAEVLLNFAEAKAELGDIAGSQDNLTQADLDRSVKLLRDRVGMPGLSLSAANTTPDPYMIQQYPKVTAGHKNRGVVLEIRRERRIELVMESFRWNDLLRWMEGAAMKRPFKGMYFTGPGMFDLDQNGSFDIAIYEGTKPTNPVPGVAYYKLGSEIVLENNAAGGNVVINRSTVKNFDEEKDYLQPIPIQERQLNPKLTQNPKWDDGIK</sequence>
<dbReference type="InterPro" id="IPR011990">
    <property type="entry name" value="TPR-like_helical_dom_sf"/>
</dbReference>
<dbReference type="Proteomes" id="UP001485459">
    <property type="component" value="Chromosome"/>
</dbReference>
<evidence type="ECO:0000313" key="10">
    <source>
        <dbReference type="Proteomes" id="UP001485459"/>
    </source>
</evidence>
<feature type="region of interest" description="Disordered" evidence="6">
    <location>
        <begin position="574"/>
        <end position="594"/>
    </location>
</feature>
<gene>
    <name evidence="9" type="ORF">WJU16_02265</name>
</gene>
<keyword evidence="4" id="KW-0472">Membrane</keyword>
<dbReference type="RefSeq" id="WP_341836704.1">
    <property type="nucleotide sequence ID" value="NZ_CP149822.1"/>
</dbReference>
<feature type="compositionally biased region" description="Polar residues" evidence="6">
    <location>
        <begin position="577"/>
        <end position="587"/>
    </location>
</feature>
<keyword evidence="3" id="KW-0732">Signal</keyword>
<evidence type="ECO:0000256" key="5">
    <source>
        <dbReference type="ARBA" id="ARBA00023237"/>
    </source>
</evidence>
<evidence type="ECO:0000259" key="7">
    <source>
        <dbReference type="Pfam" id="PF07980"/>
    </source>
</evidence>
<dbReference type="Gene3D" id="1.25.40.390">
    <property type="match status" value="1"/>
</dbReference>
<evidence type="ECO:0000256" key="1">
    <source>
        <dbReference type="ARBA" id="ARBA00004442"/>
    </source>
</evidence>
<keyword evidence="5" id="KW-0998">Cell outer membrane</keyword>
<feature type="domain" description="SusD-like N-terminal" evidence="8">
    <location>
        <begin position="95"/>
        <end position="202"/>
    </location>
</feature>
<evidence type="ECO:0000256" key="2">
    <source>
        <dbReference type="ARBA" id="ARBA00006275"/>
    </source>
</evidence>
<dbReference type="SUPFAM" id="SSF48452">
    <property type="entry name" value="TPR-like"/>
    <property type="match status" value="1"/>
</dbReference>